<feature type="transmembrane region" description="Helical" evidence="2">
    <location>
        <begin position="17"/>
        <end position="39"/>
    </location>
</feature>
<gene>
    <name evidence="4" type="ORF">HMN09_01288700</name>
</gene>
<feature type="compositionally biased region" description="Polar residues" evidence="1">
    <location>
        <begin position="298"/>
        <end position="319"/>
    </location>
</feature>
<feature type="transmembrane region" description="Helical" evidence="2">
    <location>
        <begin position="133"/>
        <end position="154"/>
    </location>
</feature>
<feature type="domain" description="DUF6534" evidence="3">
    <location>
        <begin position="175"/>
        <end position="273"/>
    </location>
</feature>
<dbReference type="Proteomes" id="UP000613580">
    <property type="component" value="Unassembled WGS sequence"/>
</dbReference>
<comment type="caution">
    <text evidence="4">The sequence shown here is derived from an EMBL/GenBank/DDBJ whole genome shotgun (WGS) entry which is preliminary data.</text>
</comment>
<evidence type="ECO:0000313" key="4">
    <source>
        <dbReference type="EMBL" id="KAF7290307.1"/>
    </source>
</evidence>
<dbReference type="AlphaFoldDB" id="A0A8H6S1U4"/>
<keyword evidence="2" id="KW-0472">Membrane</keyword>
<reference evidence="4" key="1">
    <citation type="submission" date="2020-05" db="EMBL/GenBank/DDBJ databases">
        <title>Mycena genomes resolve the evolution of fungal bioluminescence.</title>
        <authorList>
            <person name="Tsai I.J."/>
        </authorList>
    </citation>
    <scope>NUCLEOTIDE SEQUENCE</scope>
    <source>
        <strain evidence="4">110903Hualien_Pintung</strain>
    </source>
</reference>
<keyword evidence="5" id="KW-1185">Reference proteome</keyword>
<name>A0A8H6S1U4_MYCCL</name>
<feature type="transmembrane region" description="Helical" evidence="2">
    <location>
        <begin position="51"/>
        <end position="75"/>
    </location>
</feature>
<organism evidence="4 5">
    <name type="scientific">Mycena chlorophos</name>
    <name type="common">Agaric fungus</name>
    <name type="synonym">Agaricus chlorophos</name>
    <dbReference type="NCBI Taxonomy" id="658473"/>
    <lineage>
        <taxon>Eukaryota</taxon>
        <taxon>Fungi</taxon>
        <taxon>Dikarya</taxon>
        <taxon>Basidiomycota</taxon>
        <taxon>Agaricomycotina</taxon>
        <taxon>Agaricomycetes</taxon>
        <taxon>Agaricomycetidae</taxon>
        <taxon>Agaricales</taxon>
        <taxon>Marasmiineae</taxon>
        <taxon>Mycenaceae</taxon>
        <taxon>Mycena</taxon>
    </lineage>
</organism>
<feature type="transmembrane region" description="Helical" evidence="2">
    <location>
        <begin position="166"/>
        <end position="190"/>
    </location>
</feature>
<dbReference type="Pfam" id="PF20152">
    <property type="entry name" value="DUF6534"/>
    <property type="match status" value="1"/>
</dbReference>
<accession>A0A8H6S1U4</accession>
<keyword evidence="2" id="KW-1133">Transmembrane helix</keyword>
<feature type="transmembrane region" description="Helical" evidence="2">
    <location>
        <begin position="95"/>
        <end position="112"/>
    </location>
</feature>
<protein>
    <recommendedName>
        <fullName evidence="3">DUF6534 domain-containing protein</fullName>
    </recommendedName>
</protein>
<dbReference type="PANTHER" id="PTHR40465">
    <property type="entry name" value="CHROMOSOME 1, WHOLE GENOME SHOTGUN SEQUENCE"/>
    <property type="match status" value="1"/>
</dbReference>
<dbReference type="OrthoDB" id="3066090at2759"/>
<sequence>MSAQIPLGAVPSLDSTYGVWLVSLLLETILYGIGVNQTWTYFARKPEDTRLIQCSVVTVFALETIQVVFFFSSTYFRFVRQFGAVQTDLIWEDSLQLLAAYLGAFVVQLFFASRIYKLTRGLRTSVADIGMCLIYVLAITSIVAGIAQTVWTYVLRSFLKIDETKAVTTVQAATSLACDVLITLFLYVFLTSQKGDIKKAWLLTDSRLYHRTNWMMDRLIQEAINRGTLTALASGVNLVLFLALPDTFWFFLGLAPSSKLYLNSMVSTLNNRARLREEMLSIDKGVGGAWNTIPMGGITSNGNSDGANPRDTTSATQAHLRSMRSPAPVEFKSATATHHGNDTKSELHPFDYSDSDVELAMAHKSIDSDNPVPVPPPGVHVHVERKVIVR</sequence>
<feature type="region of interest" description="Disordered" evidence="1">
    <location>
        <begin position="297"/>
        <end position="326"/>
    </location>
</feature>
<dbReference type="InterPro" id="IPR045339">
    <property type="entry name" value="DUF6534"/>
</dbReference>
<keyword evidence="2" id="KW-0812">Transmembrane</keyword>
<evidence type="ECO:0000259" key="3">
    <source>
        <dbReference type="Pfam" id="PF20152"/>
    </source>
</evidence>
<feature type="transmembrane region" description="Helical" evidence="2">
    <location>
        <begin position="223"/>
        <end position="242"/>
    </location>
</feature>
<evidence type="ECO:0000256" key="1">
    <source>
        <dbReference type="SAM" id="MobiDB-lite"/>
    </source>
</evidence>
<proteinExistence type="predicted"/>
<evidence type="ECO:0000256" key="2">
    <source>
        <dbReference type="SAM" id="Phobius"/>
    </source>
</evidence>
<evidence type="ECO:0000313" key="5">
    <source>
        <dbReference type="Proteomes" id="UP000613580"/>
    </source>
</evidence>
<dbReference type="EMBL" id="JACAZE010000026">
    <property type="protein sequence ID" value="KAF7290307.1"/>
    <property type="molecule type" value="Genomic_DNA"/>
</dbReference>
<dbReference type="PANTHER" id="PTHR40465:SF1">
    <property type="entry name" value="DUF6534 DOMAIN-CONTAINING PROTEIN"/>
    <property type="match status" value="1"/>
</dbReference>